<dbReference type="AlphaFoldDB" id="A0AA91T0K7"/>
<reference evidence="1 2" key="1">
    <citation type="submission" date="2017-04" db="EMBL/GenBank/DDBJ databases">
        <title>Draft genome of the yeast Clavispora lusitaniae type strain CBS 6936.</title>
        <authorList>
            <person name="Durrens P."/>
            <person name="Klopp C."/>
            <person name="Biteau N."/>
            <person name="Fitton-Ouhabi V."/>
            <person name="Dementhon K."/>
            <person name="Accoceberry I."/>
            <person name="Sherman D.J."/>
            <person name="Noel T."/>
        </authorList>
    </citation>
    <scope>NUCLEOTIDE SEQUENCE [LARGE SCALE GENOMIC DNA]</scope>
    <source>
        <strain evidence="1 2">CBS 6936</strain>
    </source>
</reference>
<protein>
    <submittedName>
        <fullName evidence="1">Uncharacterized protein</fullName>
    </submittedName>
</protein>
<proteinExistence type="predicted"/>
<evidence type="ECO:0000313" key="2">
    <source>
        <dbReference type="Proteomes" id="UP000195602"/>
    </source>
</evidence>
<evidence type="ECO:0000313" key="1">
    <source>
        <dbReference type="EMBL" id="OVF07234.1"/>
    </source>
</evidence>
<gene>
    <name evidence="1" type="ORF">A9F13_14g00660</name>
</gene>
<dbReference type="Proteomes" id="UP000195602">
    <property type="component" value="Unassembled WGS sequence"/>
</dbReference>
<dbReference type="KEGG" id="clus:A9F13_14g00660"/>
<sequence>MTRPLGVRERINARQEDSLALTAQLAHFAIKKTTKLQAQNSRMAAHHIAKYIRHAPVSKPHVDPKVKWGAKFLGATMWFYIFYRVKEDFIGGHH</sequence>
<name>A0AA91T0K7_CLALS</name>
<comment type="caution">
    <text evidence="1">The sequence shown here is derived from an EMBL/GenBank/DDBJ whole genome shotgun (WGS) entry which is preliminary data.</text>
</comment>
<organism evidence="1 2">
    <name type="scientific">Clavispora lusitaniae</name>
    <name type="common">Candida lusitaniae</name>
    <dbReference type="NCBI Taxonomy" id="36911"/>
    <lineage>
        <taxon>Eukaryota</taxon>
        <taxon>Fungi</taxon>
        <taxon>Dikarya</taxon>
        <taxon>Ascomycota</taxon>
        <taxon>Saccharomycotina</taxon>
        <taxon>Pichiomycetes</taxon>
        <taxon>Metschnikowiaceae</taxon>
        <taxon>Clavispora</taxon>
    </lineage>
</organism>
<accession>A0AA91T0K7</accession>
<dbReference type="EMBL" id="LYUB02000014">
    <property type="protein sequence ID" value="OVF07234.1"/>
    <property type="molecule type" value="Genomic_DNA"/>
</dbReference>